<gene>
    <name evidence="1" type="ORF">DPMN_126185</name>
</gene>
<keyword evidence="2" id="KW-1185">Reference proteome</keyword>
<dbReference type="EMBL" id="JAIWYP010000005">
    <property type="protein sequence ID" value="KAH3824350.1"/>
    <property type="molecule type" value="Genomic_DNA"/>
</dbReference>
<reference evidence="1" key="1">
    <citation type="journal article" date="2019" name="bioRxiv">
        <title>The Genome of the Zebra Mussel, Dreissena polymorpha: A Resource for Invasive Species Research.</title>
        <authorList>
            <person name="McCartney M.A."/>
            <person name="Auch B."/>
            <person name="Kono T."/>
            <person name="Mallez S."/>
            <person name="Zhang Y."/>
            <person name="Obille A."/>
            <person name="Becker A."/>
            <person name="Abrahante J.E."/>
            <person name="Garbe J."/>
            <person name="Badalamenti J.P."/>
            <person name="Herman A."/>
            <person name="Mangelson H."/>
            <person name="Liachko I."/>
            <person name="Sullivan S."/>
            <person name="Sone E.D."/>
            <person name="Koren S."/>
            <person name="Silverstein K.A.T."/>
            <person name="Beckman K.B."/>
            <person name="Gohl D.M."/>
        </authorList>
    </citation>
    <scope>NUCLEOTIDE SEQUENCE</scope>
    <source>
        <strain evidence="1">Duluth1</strain>
        <tissue evidence="1">Whole animal</tissue>
    </source>
</reference>
<dbReference type="Proteomes" id="UP000828390">
    <property type="component" value="Unassembled WGS sequence"/>
</dbReference>
<comment type="caution">
    <text evidence="1">The sequence shown here is derived from an EMBL/GenBank/DDBJ whole genome shotgun (WGS) entry which is preliminary data.</text>
</comment>
<name>A0A9D4GWJ9_DREPO</name>
<organism evidence="1 2">
    <name type="scientific">Dreissena polymorpha</name>
    <name type="common">Zebra mussel</name>
    <name type="synonym">Mytilus polymorpha</name>
    <dbReference type="NCBI Taxonomy" id="45954"/>
    <lineage>
        <taxon>Eukaryota</taxon>
        <taxon>Metazoa</taxon>
        <taxon>Spiralia</taxon>
        <taxon>Lophotrochozoa</taxon>
        <taxon>Mollusca</taxon>
        <taxon>Bivalvia</taxon>
        <taxon>Autobranchia</taxon>
        <taxon>Heteroconchia</taxon>
        <taxon>Euheterodonta</taxon>
        <taxon>Imparidentia</taxon>
        <taxon>Neoheterodontei</taxon>
        <taxon>Myida</taxon>
        <taxon>Dreissenoidea</taxon>
        <taxon>Dreissenidae</taxon>
        <taxon>Dreissena</taxon>
    </lineage>
</organism>
<protein>
    <submittedName>
        <fullName evidence="1">Uncharacterized protein</fullName>
    </submittedName>
</protein>
<accession>A0A9D4GWJ9</accession>
<evidence type="ECO:0000313" key="1">
    <source>
        <dbReference type="EMBL" id="KAH3824350.1"/>
    </source>
</evidence>
<sequence>MALSSSAVHSSRETLVRYRRRLQTTDPPGNTYPTHRLNLQGKTLSHRLILTSQVYTYAPPGNTYLRASIFLAILTSGNTSAHVRGPGSKRAWSSHQAFASIRLAPHHAAWSRHMNDASRVPTLHRGVAPDVTGTTLPSLFSFWDDPLLTKGVVPPNVIVVPPQTSRRTRGSILTISRTPMPRS</sequence>
<proteinExistence type="predicted"/>
<reference evidence="1" key="2">
    <citation type="submission" date="2020-11" db="EMBL/GenBank/DDBJ databases">
        <authorList>
            <person name="McCartney M.A."/>
            <person name="Auch B."/>
            <person name="Kono T."/>
            <person name="Mallez S."/>
            <person name="Becker A."/>
            <person name="Gohl D.M."/>
            <person name="Silverstein K.A.T."/>
            <person name="Koren S."/>
            <person name="Bechman K.B."/>
            <person name="Herman A."/>
            <person name="Abrahante J.E."/>
            <person name="Garbe J."/>
        </authorList>
    </citation>
    <scope>NUCLEOTIDE SEQUENCE</scope>
    <source>
        <strain evidence="1">Duluth1</strain>
        <tissue evidence="1">Whole animal</tissue>
    </source>
</reference>
<dbReference type="AlphaFoldDB" id="A0A9D4GWJ9"/>
<evidence type="ECO:0000313" key="2">
    <source>
        <dbReference type="Proteomes" id="UP000828390"/>
    </source>
</evidence>